<name>A0A5B7K9X5_PORTR</name>
<dbReference type="Proteomes" id="UP000324222">
    <property type="component" value="Unassembled WGS sequence"/>
</dbReference>
<feature type="compositionally biased region" description="Basic residues" evidence="1">
    <location>
        <begin position="73"/>
        <end position="82"/>
    </location>
</feature>
<gene>
    <name evidence="2" type="ORF">E2C01_097552</name>
</gene>
<feature type="region of interest" description="Disordered" evidence="1">
    <location>
        <begin position="54"/>
        <end position="82"/>
    </location>
</feature>
<protein>
    <submittedName>
        <fullName evidence="2">Uncharacterized protein</fullName>
    </submittedName>
</protein>
<comment type="caution">
    <text evidence="2">The sequence shown here is derived from an EMBL/GenBank/DDBJ whole genome shotgun (WGS) entry which is preliminary data.</text>
</comment>
<evidence type="ECO:0000313" key="2">
    <source>
        <dbReference type="EMBL" id="MPD01998.1"/>
    </source>
</evidence>
<proteinExistence type="predicted"/>
<reference evidence="2 3" key="1">
    <citation type="submission" date="2019-05" db="EMBL/GenBank/DDBJ databases">
        <title>Another draft genome of Portunus trituberculatus and its Hox gene families provides insights of decapod evolution.</title>
        <authorList>
            <person name="Jeong J.-H."/>
            <person name="Song I."/>
            <person name="Kim S."/>
            <person name="Choi T."/>
            <person name="Kim D."/>
            <person name="Ryu S."/>
            <person name="Kim W."/>
        </authorList>
    </citation>
    <scope>NUCLEOTIDE SEQUENCE [LARGE SCALE GENOMIC DNA]</scope>
    <source>
        <tissue evidence="2">Muscle</tissue>
    </source>
</reference>
<organism evidence="2 3">
    <name type="scientific">Portunus trituberculatus</name>
    <name type="common">Swimming crab</name>
    <name type="synonym">Neptunus trituberculatus</name>
    <dbReference type="NCBI Taxonomy" id="210409"/>
    <lineage>
        <taxon>Eukaryota</taxon>
        <taxon>Metazoa</taxon>
        <taxon>Ecdysozoa</taxon>
        <taxon>Arthropoda</taxon>
        <taxon>Crustacea</taxon>
        <taxon>Multicrustacea</taxon>
        <taxon>Malacostraca</taxon>
        <taxon>Eumalacostraca</taxon>
        <taxon>Eucarida</taxon>
        <taxon>Decapoda</taxon>
        <taxon>Pleocyemata</taxon>
        <taxon>Brachyura</taxon>
        <taxon>Eubrachyura</taxon>
        <taxon>Portunoidea</taxon>
        <taxon>Portunidae</taxon>
        <taxon>Portuninae</taxon>
        <taxon>Portunus</taxon>
    </lineage>
</organism>
<dbReference type="EMBL" id="VSRR010129494">
    <property type="protein sequence ID" value="MPD01998.1"/>
    <property type="molecule type" value="Genomic_DNA"/>
</dbReference>
<accession>A0A5B7K9X5</accession>
<evidence type="ECO:0000256" key="1">
    <source>
        <dbReference type="SAM" id="MobiDB-lite"/>
    </source>
</evidence>
<dbReference type="AlphaFoldDB" id="A0A5B7K9X5"/>
<sequence length="82" mass="9075">MPHLLVHPSPAPHRSALTYHFQILHISRLGVLGMSVHLWLIHRCSPDPRLPGRLAAAGTRGSRHKTVTPSARGPRRVRGVDL</sequence>
<evidence type="ECO:0000313" key="3">
    <source>
        <dbReference type="Proteomes" id="UP000324222"/>
    </source>
</evidence>
<keyword evidence="3" id="KW-1185">Reference proteome</keyword>